<gene>
    <name evidence="5" type="primary">epsM_1</name>
    <name evidence="5" type="ORF">Q31a_17870</name>
</gene>
<evidence type="ECO:0000256" key="2">
    <source>
        <dbReference type="PIRSR" id="PIRSR620019-1"/>
    </source>
</evidence>
<accession>A0A518G4G9</accession>
<feature type="site" description="Increases basicity of active site His" evidence="2">
    <location>
        <position position="140"/>
    </location>
</feature>
<dbReference type="SUPFAM" id="SSF51161">
    <property type="entry name" value="Trimeric LpxA-like enzymes"/>
    <property type="match status" value="1"/>
</dbReference>
<reference evidence="5 6" key="1">
    <citation type="submission" date="2019-02" db="EMBL/GenBank/DDBJ databases">
        <title>Deep-cultivation of Planctomycetes and their phenomic and genomic characterization uncovers novel biology.</title>
        <authorList>
            <person name="Wiegand S."/>
            <person name="Jogler M."/>
            <person name="Boedeker C."/>
            <person name="Pinto D."/>
            <person name="Vollmers J."/>
            <person name="Rivas-Marin E."/>
            <person name="Kohn T."/>
            <person name="Peeters S.H."/>
            <person name="Heuer A."/>
            <person name="Rast P."/>
            <person name="Oberbeckmann S."/>
            <person name="Bunk B."/>
            <person name="Jeske O."/>
            <person name="Meyerdierks A."/>
            <person name="Storesund J.E."/>
            <person name="Kallscheuer N."/>
            <person name="Luecker S."/>
            <person name="Lage O.M."/>
            <person name="Pohl T."/>
            <person name="Merkel B.J."/>
            <person name="Hornburger P."/>
            <person name="Mueller R.-W."/>
            <person name="Bruemmer F."/>
            <person name="Labrenz M."/>
            <person name="Spormann A.M."/>
            <person name="Op den Camp H."/>
            <person name="Overmann J."/>
            <person name="Amann R."/>
            <person name="Jetten M.S.M."/>
            <person name="Mascher T."/>
            <person name="Medema M.H."/>
            <person name="Devos D.P."/>
            <person name="Kaster A.-K."/>
            <person name="Ovreas L."/>
            <person name="Rohde M."/>
            <person name="Galperin M.Y."/>
            <person name="Jogler C."/>
        </authorList>
    </citation>
    <scope>NUCLEOTIDE SEQUENCE [LARGE SCALE GENOMIC DNA]</scope>
    <source>
        <strain evidence="5 6">Q31a</strain>
    </source>
</reference>
<dbReference type="PANTHER" id="PTHR43300:SF7">
    <property type="entry name" value="UDP-N-ACETYLBACILLOSAMINE N-ACETYLTRANSFERASE"/>
    <property type="match status" value="1"/>
</dbReference>
<feature type="binding site" evidence="3">
    <location>
        <position position="148"/>
    </location>
    <ligand>
        <name>acetyl-CoA</name>
        <dbReference type="ChEBI" id="CHEBI:57288"/>
    </ligand>
</feature>
<dbReference type="InterPro" id="IPR041561">
    <property type="entry name" value="PglD_N"/>
</dbReference>
<keyword evidence="5" id="KW-0012">Acyltransferase</keyword>
<dbReference type="KEGG" id="ahel:Q31a_17870"/>
<dbReference type="Gene3D" id="3.40.50.20">
    <property type="match status" value="1"/>
</dbReference>
<dbReference type="Pfam" id="PF17836">
    <property type="entry name" value="PglD_N"/>
    <property type="match status" value="1"/>
</dbReference>
<evidence type="ECO:0000256" key="3">
    <source>
        <dbReference type="PIRSR" id="PIRSR620019-2"/>
    </source>
</evidence>
<keyword evidence="5" id="KW-0808">Transferase</keyword>
<dbReference type="CDD" id="cd03360">
    <property type="entry name" value="LbH_AT_putative"/>
    <property type="match status" value="1"/>
</dbReference>
<dbReference type="InterPro" id="IPR050179">
    <property type="entry name" value="Trans_hexapeptide_repeat"/>
</dbReference>
<keyword evidence="6" id="KW-1185">Reference proteome</keyword>
<sequence length="219" mass="22000">MEELASKVVVVGAGGHAKVCIELLRSMGQQVSYCVGASGGPSRCLDVPVLQGDEHLQRMRQRGASRAFIAIGVNATRHRLANEVLHLGYELVNAISPHAVVSPSAILGTGVAVMANAVVNADTRIGNVAIINTGATVDHDCVLADAVHVGPRCGIAGGVRIGAFSFLGIGCSVIPDITLGASVKVGAGAVVVGDIPDSVTAVGVPAKAIGSPITGNCVT</sequence>
<feature type="domain" description="PglD N-terminal" evidence="4">
    <location>
        <begin position="7"/>
        <end position="84"/>
    </location>
</feature>
<dbReference type="EMBL" id="CP036298">
    <property type="protein sequence ID" value="QDV23488.1"/>
    <property type="molecule type" value="Genomic_DNA"/>
</dbReference>
<feature type="active site" description="Proton acceptor" evidence="2">
    <location>
        <position position="139"/>
    </location>
</feature>
<dbReference type="NCBIfam" id="TIGR03570">
    <property type="entry name" value="NeuD_NnaD"/>
    <property type="match status" value="1"/>
</dbReference>
<dbReference type="EC" id="2.3.1.-" evidence="5"/>
<evidence type="ECO:0000313" key="5">
    <source>
        <dbReference type="EMBL" id="QDV23488.1"/>
    </source>
</evidence>
<proteinExistence type="inferred from homology"/>
<dbReference type="InterPro" id="IPR020019">
    <property type="entry name" value="AcTrfase_PglD-like"/>
</dbReference>
<evidence type="ECO:0000256" key="1">
    <source>
        <dbReference type="ARBA" id="ARBA00007274"/>
    </source>
</evidence>
<dbReference type="InterPro" id="IPR011004">
    <property type="entry name" value="Trimer_LpxA-like_sf"/>
</dbReference>
<feature type="binding site" evidence="3">
    <location>
        <position position="72"/>
    </location>
    <ligand>
        <name>substrate</name>
    </ligand>
</feature>
<dbReference type="Proteomes" id="UP000318017">
    <property type="component" value="Chromosome"/>
</dbReference>
<dbReference type="AlphaFoldDB" id="A0A518G4G9"/>
<dbReference type="Gene3D" id="2.160.10.10">
    <property type="entry name" value="Hexapeptide repeat proteins"/>
    <property type="match status" value="1"/>
</dbReference>
<organism evidence="5 6">
    <name type="scientific">Aureliella helgolandensis</name>
    <dbReference type="NCBI Taxonomy" id="2527968"/>
    <lineage>
        <taxon>Bacteria</taxon>
        <taxon>Pseudomonadati</taxon>
        <taxon>Planctomycetota</taxon>
        <taxon>Planctomycetia</taxon>
        <taxon>Pirellulales</taxon>
        <taxon>Pirellulaceae</taxon>
        <taxon>Aureliella</taxon>
    </lineage>
</organism>
<evidence type="ECO:0000259" key="4">
    <source>
        <dbReference type="Pfam" id="PF17836"/>
    </source>
</evidence>
<dbReference type="OrthoDB" id="9794407at2"/>
<name>A0A518G4G9_9BACT</name>
<comment type="similarity">
    <text evidence="1">Belongs to the transferase hexapeptide repeat family.</text>
</comment>
<protein>
    <submittedName>
        <fullName evidence="5">Acetyltransferase EpsM</fullName>
        <ecNumber evidence="5">2.3.1.-</ecNumber>
    </submittedName>
</protein>
<feature type="binding site" evidence="3">
    <location>
        <position position="169"/>
    </location>
    <ligand>
        <name>acetyl-CoA</name>
        <dbReference type="ChEBI" id="CHEBI:57288"/>
    </ligand>
</feature>
<evidence type="ECO:0000313" key="6">
    <source>
        <dbReference type="Proteomes" id="UP000318017"/>
    </source>
</evidence>
<dbReference type="GO" id="GO:0016746">
    <property type="term" value="F:acyltransferase activity"/>
    <property type="evidence" value="ECO:0007669"/>
    <property type="project" value="UniProtKB-KW"/>
</dbReference>
<dbReference type="PANTHER" id="PTHR43300">
    <property type="entry name" value="ACETYLTRANSFERASE"/>
    <property type="match status" value="1"/>
</dbReference>